<feature type="region of interest" description="Disordered" evidence="1">
    <location>
        <begin position="54"/>
        <end position="89"/>
    </location>
</feature>
<accession>A0A016WGL1</accession>
<dbReference type="AlphaFoldDB" id="A0A016WGL1"/>
<dbReference type="EMBL" id="JARK01000285">
    <property type="protein sequence ID" value="EYC38949.1"/>
    <property type="molecule type" value="Genomic_DNA"/>
</dbReference>
<gene>
    <name evidence="3" type="primary">Acey_s0685.g1521</name>
    <name evidence="3" type="ORF">Y032_0685g1521</name>
</gene>
<keyword evidence="4" id="KW-1185">Reference proteome</keyword>
<comment type="caution">
    <text evidence="3">The sequence shown here is derived from an EMBL/GenBank/DDBJ whole genome shotgun (WGS) entry which is preliminary data.</text>
</comment>
<name>A0A016WGL1_9BILA</name>
<evidence type="ECO:0000313" key="4">
    <source>
        <dbReference type="Proteomes" id="UP000024635"/>
    </source>
</evidence>
<protein>
    <recommendedName>
        <fullName evidence="2">UMA domain-containing protein</fullName>
    </recommendedName>
</protein>
<dbReference type="STRING" id="53326.A0A016WGL1"/>
<dbReference type="PROSITE" id="PS51497">
    <property type="entry name" value="UMA"/>
    <property type="match status" value="1"/>
</dbReference>
<dbReference type="InterPro" id="IPR018798">
    <property type="entry name" value="MVB12A/B"/>
</dbReference>
<organism evidence="3 4">
    <name type="scientific">Ancylostoma ceylanicum</name>
    <dbReference type="NCBI Taxonomy" id="53326"/>
    <lineage>
        <taxon>Eukaryota</taxon>
        <taxon>Metazoa</taxon>
        <taxon>Ecdysozoa</taxon>
        <taxon>Nematoda</taxon>
        <taxon>Chromadorea</taxon>
        <taxon>Rhabditida</taxon>
        <taxon>Rhabditina</taxon>
        <taxon>Rhabditomorpha</taxon>
        <taxon>Strongyloidea</taxon>
        <taxon>Ancylostomatidae</taxon>
        <taxon>Ancylostomatinae</taxon>
        <taxon>Ancylostoma</taxon>
    </lineage>
</organism>
<evidence type="ECO:0000259" key="2">
    <source>
        <dbReference type="PROSITE" id="PS51497"/>
    </source>
</evidence>
<dbReference type="InterPro" id="IPR023340">
    <property type="entry name" value="UMA"/>
</dbReference>
<feature type="domain" description="UMA" evidence="2">
    <location>
        <begin position="102"/>
        <end position="153"/>
    </location>
</feature>
<dbReference type="Proteomes" id="UP000024635">
    <property type="component" value="Unassembled WGS sequence"/>
</dbReference>
<dbReference type="OrthoDB" id="6021306at2759"/>
<dbReference type="Pfam" id="PF10240">
    <property type="entry name" value="DUF2464"/>
    <property type="match status" value="1"/>
</dbReference>
<proteinExistence type="predicted"/>
<evidence type="ECO:0000313" key="3">
    <source>
        <dbReference type="EMBL" id="EYC38949.1"/>
    </source>
</evidence>
<dbReference type="GO" id="GO:0000813">
    <property type="term" value="C:ESCRT I complex"/>
    <property type="evidence" value="ECO:0007669"/>
    <property type="project" value="InterPro"/>
</dbReference>
<reference evidence="4" key="1">
    <citation type="journal article" date="2015" name="Nat. Genet.">
        <title>The genome and transcriptome of the zoonotic hookworm Ancylostoma ceylanicum identify infection-specific gene families.</title>
        <authorList>
            <person name="Schwarz E.M."/>
            <person name="Hu Y."/>
            <person name="Antoshechkin I."/>
            <person name="Miller M.M."/>
            <person name="Sternberg P.W."/>
            <person name="Aroian R.V."/>
        </authorList>
    </citation>
    <scope>NUCLEOTIDE SEQUENCE</scope>
    <source>
        <strain evidence="4">HY135</strain>
    </source>
</reference>
<evidence type="ECO:0000256" key="1">
    <source>
        <dbReference type="SAM" id="MobiDB-lite"/>
    </source>
</evidence>
<sequence length="156" mass="17072">MICLVKVSYLAVSARSPRGHGLSVKLRVNSDFHLTVSAKLLPPQNVFTCDRTLSNRTEPQAPPPIGLYPQLGQSGSTPSLKPRPDGNMFTIKNVSSTKVRGEDGVPFKLNPQLASRLKTPVDESSLDPTISFDIRRLDSDEFNYTFALERASLASS</sequence>